<evidence type="ECO:0000313" key="5">
    <source>
        <dbReference type="Proteomes" id="UP000439903"/>
    </source>
</evidence>
<keyword evidence="2" id="KW-0812">Transmembrane</keyword>
<keyword evidence="2" id="KW-0472">Membrane</keyword>
<comment type="caution">
    <text evidence="4">The sequence shown here is derived from an EMBL/GenBank/DDBJ whole genome shotgun (WGS) entry which is preliminary data.</text>
</comment>
<evidence type="ECO:0000256" key="1">
    <source>
        <dbReference type="ARBA" id="ARBA00007447"/>
    </source>
</evidence>
<feature type="domain" description="Peptidase A1" evidence="3">
    <location>
        <begin position="205"/>
        <end position="510"/>
    </location>
</feature>
<feature type="transmembrane region" description="Helical" evidence="2">
    <location>
        <begin position="588"/>
        <end position="617"/>
    </location>
</feature>
<protein>
    <recommendedName>
        <fullName evidence="3">Peptidase A1 domain-containing protein</fullName>
    </recommendedName>
</protein>
<proteinExistence type="inferred from homology"/>
<dbReference type="InterPro" id="IPR021109">
    <property type="entry name" value="Peptidase_aspartic_dom_sf"/>
</dbReference>
<dbReference type="InterPro" id="IPR033121">
    <property type="entry name" value="PEPTIDASE_A1"/>
</dbReference>
<dbReference type="PROSITE" id="PS51767">
    <property type="entry name" value="PEPTIDASE_A1"/>
    <property type="match status" value="1"/>
</dbReference>
<dbReference type="Gene3D" id="2.40.70.10">
    <property type="entry name" value="Acid Proteases"/>
    <property type="match status" value="3"/>
</dbReference>
<dbReference type="PANTHER" id="PTHR47966:SF74">
    <property type="entry name" value="AGR407CP"/>
    <property type="match status" value="1"/>
</dbReference>
<dbReference type="Proteomes" id="UP000439903">
    <property type="component" value="Unassembled WGS sequence"/>
</dbReference>
<dbReference type="InterPro" id="IPR001461">
    <property type="entry name" value="Aspartic_peptidase_A1"/>
</dbReference>
<evidence type="ECO:0000313" key="4">
    <source>
        <dbReference type="EMBL" id="KAF0497153.1"/>
    </source>
</evidence>
<evidence type="ECO:0000256" key="2">
    <source>
        <dbReference type="SAM" id="Phobius"/>
    </source>
</evidence>
<organism evidence="4 5">
    <name type="scientific">Gigaspora margarita</name>
    <dbReference type="NCBI Taxonomy" id="4874"/>
    <lineage>
        <taxon>Eukaryota</taxon>
        <taxon>Fungi</taxon>
        <taxon>Fungi incertae sedis</taxon>
        <taxon>Mucoromycota</taxon>
        <taxon>Glomeromycotina</taxon>
        <taxon>Glomeromycetes</taxon>
        <taxon>Diversisporales</taxon>
        <taxon>Gigasporaceae</taxon>
        <taxon>Gigaspora</taxon>
    </lineage>
</organism>
<dbReference type="OrthoDB" id="2411599at2759"/>
<dbReference type="EMBL" id="WTPW01000584">
    <property type="protein sequence ID" value="KAF0497153.1"/>
    <property type="molecule type" value="Genomic_DNA"/>
</dbReference>
<dbReference type="GO" id="GO:0006508">
    <property type="term" value="P:proteolysis"/>
    <property type="evidence" value="ECO:0007669"/>
    <property type="project" value="InterPro"/>
</dbReference>
<sequence>MLNIMPDTSVNDIGVCSELCFQSSIGSCNNRQHIFDSKNSSSFSSNDTTGLINYLDGSSANGSFGNDFITLNNFGFANKFLFLLFSQINGTLQTESAVEGVMGLGLSSQIWNQLASNCYDQAIGFAFPKYPCPVGSIAFGGIDLRFSNRIADRNSFCSIPTPTEVPPAPPQTSIPPQPTQTFPPPQILNLNRFNTYNERNQSSEFLFQFKVGSNASLNIMPDTSVNDIGVCSELCYQSLTGSCNNRQYIFNSKSSYTFSQNGTKGSINYLDGSFANGSFGNDFITLNNLVFSNKFSFLLFSQINGSLQAESAIEGVMGLGLSSQIWDQLASKGYDQAIGFALPNSICDFGSIAFGGLDLRYSNSPNDIFSIPTLNDSTYPKIQLNTIWVNKTPLDFPAIDTIISTNYDKISLGNGNYSKKFFETLGATKLKDGSWVVPNPVDILFDLTTESGLIIGVVISSYLTCIMINGQCISVFDDSFVPSNSIILGIPFIQLFNFAINRRRNVIGIADRNNFCPTPTFTTVTSFTSTVTSFTSTVSISVASFSIIPSEPAEEDEGDEGGAADVSEDAVEVAEIGSSLTIMSLGVFGISLGTLLTIAAIAAGAAAALGGGLFSLFHRHHAHHPFPVASQSILPSTSAFNPPIPTN</sequence>
<dbReference type="PANTHER" id="PTHR47966">
    <property type="entry name" value="BETA-SITE APP-CLEAVING ENZYME, ISOFORM A-RELATED"/>
    <property type="match status" value="1"/>
</dbReference>
<dbReference type="Pfam" id="PF00026">
    <property type="entry name" value="Asp"/>
    <property type="match status" value="2"/>
</dbReference>
<gene>
    <name evidence="4" type="ORF">F8M41_020778</name>
</gene>
<dbReference type="SUPFAM" id="SSF50630">
    <property type="entry name" value="Acid proteases"/>
    <property type="match status" value="2"/>
</dbReference>
<evidence type="ECO:0000259" key="3">
    <source>
        <dbReference type="PROSITE" id="PS51767"/>
    </source>
</evidence>
<dbReference type="GO" id="GO:0004190">
    <property type="term" value="F:aspartic-type endopeptidase activity"/>
    <property type="evidence" value="ECO:0007669"/>
    <property type="project" value="InterPro"/>
</dbReference>
<dbReference type="AlphaFoldDB" id="A0A8H4AHU8"/>
<accession>A0A8H4AHU8</accession>
<reference evidence="4 5" key="1">
    <citation type="journal article" date="2019" name="Environ. Microbiol.">
        <title>At the nexus of three kingdoms: the genome of the mycorrhizal fungus Gigaspora margarita provides insights into plant, endobacterial and fungal interactions.</title>
        <authorList>
            <person name="Venice F."/>
            <person name="Ghignone S."/>
            <person name="Salvioli di Fossalunga A."/>
            <person name="Amselem J."/>
            <person name="Novero M."/>
            <person name="Xianan X."/>
            <person name="Sedzielewska Toro K."/>
            <person name="Morin E."/>
            <person name="Lipzen A."/>
            <person name="Grigoriev I.V."/>
            <person name="Henrissat B."/>
            <person name="Martin F.M."/>
            <person name="Bonfante P."/>
        </authorList>
    </citation>
    <scope>NUCLEOTIDE SEQUENCE [LARGE SCALE GENOMIC DNA]</scope>
    <source>
        <strain evidence="4 5">BEG34</strain>
    </source>
</reference>
<keyword evidence="5" id="KW-1185">Reference proteome</keyword>
<keyword evidence="2" id="KW-1133">Transmembrane helix</keyword>
<name>A0A8H4AHU8_GIGMA</name>
<comment type="similarity">
    <text evidence="1">Belongs to the peptidase A1 family.</text>
</comment>